<evidence type="ECO:0000256" key="3">
    <source>
        <dbReference type="ARBA" id="ARBA00022801"/>
    </source>
</evidence>
<proteinExistence type="inferred from homology"/>
<gene>
    <name evidence="5" type="ORF">DX873_15965</name>
</gene>
<dbReference type="GO" id="GO:0016787">
    <property type="term" value="F:hydrolase activity"/>
    <property type="evidence" value="ECO:0007669"/>
    <property type="project" value="UniProtKB-KW"/>
</dbReference>
<organism evidence="5 6">
    <name type="scientific">Flagellimonas nanhaiensis</name>
    <dbReference type="NCBI Taxonomy" id="2292706"/>
    <lineage>
        <taxon>Bacteria</taxon>
        <taxon>Pseudomonadati</taxon>
        <taxon>Bacteroidota</taxon>
        <taxon>Flavobacteriia</taxon>
        <taxon>Flavobacteriales</taxon>
        <taxon>Flavobacteriaceae</taxon>
        <taxon>Flagellimonas</taxon>
    </lineage>
</organism>
<keyword evidence="6" id="KW-1185">Reference proteome</keyword>
<dbReference type="PROSITE" id="PS51257">
    <property type="entry name" value="PROKAR_LIPOPROTEIN"/>
    <property type="match status" value="1"/>
</dbReference>
<comment type="similarity">
    <text evidence="1">Belongs to the gamma-glutamyltransferase family.</text>
</comment>
<dbReference type="Proteomes" id="UP000261828">
    <property type="component" value="Unassembled WGS sequence"/>
</dbReference>
<evidence type="ECO:0008006" key="7">
    <source>
        <dbReference type="Google" id="ProtNLM"/>
    </source>
</evidence>
<evidence type="ECO:0000313" key="6">
    <source>
        <dbReference type="Proteomes" id="UP000261828"/>
    </source>
</evidence>
<dbReference type="GO" id="GO:0016740">
    <property type="term" value="F:transferase activity"/>
    <property type="evidence" value="ECO:0007669"/>
    <property type="project" value="UniProtKB-KW"/>
</dbReference>
<dbReference type="Pfam" id="PF01019">
    <property type="entry name" value="G_glu_transpept"/>
    <property type="match status" value="1"/>
</dbReference>
<dbReference type="Gene3D" id="1.10.246.230">
    <property type="match status" value="1"/>
</dbReference>
<protein>
    <recommendedName>
        <fullName evidence="7">Gamma-glutamyltransferase</fullName>
    </recommendedName>
</protein>
<comment type="caution">
    <text evidence="5">The sequence shown here is derived from an EMBL/GenBank/DDBJ whole genome shotgun (WGS) entry which is preliminary data.</text>
</comment>
<keyword evidence="4" id="KW-0865">Zymogen</keyword>
<dbReference type="PRINTS" id="PR01210">
    <property type="entry name" value="GGTRANSPTASE"/>
</dbReference>
<dbReference type="EMBL" id="QTJX01000005">
    <property type="protein sequence ID" value="RDY58027.1"/>
    <property type="molecule type" value="Genomic_DNA"/>
</dbReference>
<evidence type="ECO:0000313" key="5">
    <source>
        <dbReference type="EMBL" id="RDY58027.1"/>
    </source>
</evidence>
<keyword evidence="2" id="KW-0808">Transferase</keyword>
<keyword evidence="3" id="KW-0378">Hydrolase</keyword>
<evidence type="ECO:0000256" key="1">
    <source>
        <dbReference type="ARBA" id="ARBA00009381"/>
    </source>
</evidence>
<sequence>MPKNFFGRKKDCFMDFNFIRKWVVGYLVMIMVLSCSTKEKNVLGVVSSATPEASKVGEQILKMGGNSFDAAVAVSFALAVTEPAMSGLGGGTQILLSTKNQTPVAINGTTFSPRGTLVDSQDTLSYHRRSTVPSTVKVLDYLYRNYGSGNVSWEELLQPAIELAEKGYEVGPFRSKVYQKYGDRLKSSPFGTDLFLLQGEVPKSGQKIKQQVLAKTLRRLATHGADDFYKGEIANTIAEDMQKNGGWISLKDLEEFPEPKVLEPLTIQYGEHRVYSQPPPCGGWTALLILELLEQKIQNQEWDKNALIEALYLGQNDRRLNPVTDLIEYDSLVETKLGKDHIEKLMEIGPDSIKVSEVQEKKTGETTHFSIVDNQGNAIAVTASINAYFGSLAASEKLGFLYNSYMDDFVFEKPEHPFALRPNAMAYSSMSPTIVQKNAENVLVIGSPGSSRIISTVAQLTAKWINQKDITALISSNRIHVNRKRVYLEKKSDTLEINNDLIKKYDLEFRVPDESLILKDGLNPYYGGVHAIAKEDSVWIGAADPRRDGLYITVFD</sequence>
<name>A0A371JLR8_9FLAO</name>
<dbReference type="PANTHER" id="PTHR43199:SF1">
    <property type="entry name" value="GLUTATHIONE HYDROLASE PROENZYME"/>
    <property type="match status" value="1"/>
</dbReference>
<evidence type="ECO:0000256" key="2">
    <source>
        <dbReference type="ARBA" id="ARBA00022679"/>
    </source>
</evidence>
<accession>A0A371JLR8</accession>
<dbReference type="AlphaFoldDB" id="A0A371JLR8"/>
<dbReference type="OrthoDB" id="9781342at2"/>
<reference evidence="5 6" key="1">
    <citation type="submission" date="2018-08" db="EMBL/GenBank/DDBJ databases">
        <title>Muricauda nanhaiensis sp. nov., isolated from seawater of the South China Sea.</title>
        <authorList>
            <person name="Dang Y."/>
        </authorList>
    </citation>
    <scope>NUCLEOTIDE SEQUENCE [LARGE SCALE GENOMIC DNA]</scope>
    <source>
        <strain evidence="5 6">SM1704</strain>
    </source>
</reference>
<dbReference type="SUPFAM" id="SSF56235">
    <property type="entry name" value="N-terminal nucleophile aminohydrolases (Ntn hydrolases)"/>
    <property type="match status" value="1"/>
</dbReference>
<evidence type="ECO:0000256" key="4">
    <source>
        <dbReference type="ARBA" id="ARBA00023145"/>
    </source>
</evidence>
<dbReference type="InterPro" id="IPR029055">
    <property type="entry name" value="Ntn_hydrolases_N"/>
</dbReference>
<dbReference type="InterPro" id="IPR043137">
    <property type="entry name" value="GGT_ssub_C"/>
</dbReference>
<dbReference type="PANTHER" id="PTHR43199">
    <property type="entry name" value="GLUTATHIONE HYDROLASE"/>
    <property type="match status" value="1"/>
</dbReference>
<dbReference type="Gene3D" id="3.60.20.40">
    <property type="match status" value="1"/>
</dbReference>
<dbReference type="InterPro" id="IPR051792">
    <property type="entry name" value="GGT_bact"/>
</dbReference>